<proteinExistence type="predicted"/>
<dbReference type="EMBL" id="ML179042">
    <property type="protein sequence ID" value="THV06605.1"/>
    <property type="molecule type" value="Genomic_DNA"/>
</dbReference>
<reference evidence="1 2" key="1">
    <citation type="journal article" date="2019" name="Nat. Ecol. Evol.">
        <title>Megaphylogeny resolves global patterns of mushroom evolution.</title>
        <authorList>
            <person name="Varga T."/>
            <person name="Krizsan K."/>
            <person name="Foldi C."/>
            <person name="Dima B."/>
            <person name="Sanchez-Garcia M."/>
            <person name="Sanchez-Ramirez S."/>
            <person name="Szollosi G.J."/>
            <person name="Szarkandi J.G."/>
            <person name="Papp V."/>
            <person name="Albert L."/>
            <person name="Andreopoulos W."/>
            <person name="Angelini C."/>
            <person name="Antonin V."/>
            <person name="Barry K.W."/>
            <person name="Bougher N.L."/>
            <person name="Buchanan P."/>
            <person name="Buyck B."/>
            <person name="Bense V."/>
            <person name="Catcheside P."/>
            <person name="Chovatia M."/>
            <person name="Cooper J."/>
            <person name="Damon W."/>
            <person name="Desjardin D."/>
            <person name="Finy P."/>
            <person name="Geml J."/>
            <person name="Haridas S."/>
            <person name="Hughes K."/>
            <person name="Justo A."/>
            <person name="Karasinski D."/>
            <person name="Kautmanova I."/>
            <person name="Kiss B."/>
            <person name="Kocsube S."/>
            <person name="Kotiranta H."/>
            <person name="LaButti K.M."/>
            <person name="Lechner B.E."/>
            <person name="Liimatainen K."/>
            <person name="Lipzen A."/>
            <person name="Lukacs Z."/>
            <person name="Mihaltcheva S."/>
            <person name="Morgado L.N."/>
            <person name="Niskanen T."/>
            <person name="Noordeloos M.E."/>
            <person name="Ohm R.A."/>
            <person name="Ortiz-Santana B."/>
            <person name="Ovrebo C."/>
            <person name="Racz N."/>
            <person name="Riley R."/>
            <person name="Savchenko A."/>
            <person name="Shiryaev A."/>
            <person name="Soop K."/>
            <person name="Spirin V."/>
            <person name="Szebenyi C."/>
            <person name="Tomsovsky M."/>
            <person name="Tulloss R.E."/>
            <person name="Uehling J."/>
            <person name="Grigoriev I.V."/>
            <person name="Vagvolgyi C."/>
            <person name="Papp T."/>
            <person name="Martin F.M."/>
            <person name="Miettinen O."/>
            <person name="Hibbett D.S."/>
            <person name="Nagy L.G."/>
        </authorList>
    </citation>
    <scope>NUCLEOTIDE SEQUENCE [LARGE SCALE GENOMIC DNA]</scope>
    <source>
        <strain evidence="1 2">CBS 962.96</strain>
    </source>
</reference>
<gene>
    <name evidence="1" type="ORF">K435DRAFT_789433</name>
</gene>
<dbReference type="AlphaFoldDB" id="A0A4S8MU39"/>
<accession>A0A4S8MU39</accession>
<name>A0A4S8MU39_DENBC</name>
<sequence>MNNPSGNPPPHITPQYLAAVMAFLQQNGQFSVSSNSELSTVNASTPGIQSVAAPVPSPTFTPAPASNEVIQQNVIPASANSTISLPSSNGFANFSVEYANNRPNSSGPSAVAPASQQTWLSNPPNRIQPYVSPNVASQGHPSISAVAESQAAASASRAPVVAGAAPASFSGMQSLGFQSLGSQVNQQRLSHAQGGEGDLLSNHRQLHLEIPTGVSVAQVPVSHGYFTDTGLWSGIFNDICGYPQISVAPKVKE</sequence>
<dbReference type="Proteomes" id="UP000297245">
    <property type="component" value="Unassembled WGS sequence"/>
</dbReference>
<evidence type="ECO:0000313" key="2">
    <source>
        <dbReference type="Proteomes" id="UP000297245"/>
    </source>
</evidence>
<evidence type="ECO:0000313" key="1">
    <source>
        <dbReference type="EMBL" id="THV06605.1"/>
    </source>
</evidence>
<keyword evidence="2" id="KW-1185">Reference proteome</keyword>
<organism evidence="1 2">
    <name type="scientific">Dendrothele bispora (strain CBS 962.96)</name>
    <dbReference type="NCBI Taxonomy" id="1314807"/>
    <lineage>
        <taxon>Eukaryota</taxon>
        <taxon>Fungi</taxon>
        <taxon>Dikarya</taxon>
        <taxon>Basidiomycota</taxon>
        <taxon>Agaricomycotina</taxon>
        <taxon>Agaricomycetes</taxon>
        <taxon>Agaricomycetidae</taxon>
        <taxon>Agaricales</taxon>
        <taxon>Agaricales incertae sedis</taxon>
        <taxon>Dendrothele</taxon>
    </lineage>
</organism>
<protein>
    <submittedName>
        <fullName evidence="1">Uncharacterized protein</fullName>
    </submittedName>
</protein>